<dbReference type="SMART" id="SM00344">
    <property type="entry name" value="HTH_ASNC"/>
    <property type="match status" value="1"/>
</dbReference>
<dbReference type="EMBL" id="BAAARI010000005">
    <property type="protein sequence ID" value="GAA2572588.1"/>
    <property type="molecule type" value="Genomic_DNA"/>
</dbReference>
<dbReference type="PANTHER" id="PTHR30154">
    <property type="entry name" value="LEUCINE-RESPONSIVE REGULATORY PROTEIN"/>
    <property type="match status" value="1"/>
</dbReference>
<dbReference type="Gene3D" id="3.30.70.920">
    <property type="match status" value="1"/>
</dbReference>
<keyword evidence="3" id="KW-0804">Transcription</keyword>
<dbReference type="SUPFAM" id="SSF46785">
    <property type="entry name" value="Winged helix' DNA-binding domain"/>
    <property type="match status" value="1"/>
</dbReference>
<sequence>MAQAQNRRTDPIDESILWELRRDASQTNAALAARVGLSPSATHARVRALRESAALGSAHADVDFAALGLPLQAIVAVKLRAQARPAIKTYAEKVSRLPNVLNLFFLGGQTDFLIHVVTTSPEQLRDFVATRLSMDPAVASTETQIVFDWVRTSARAAGFDDMRGPIG</sequence>
<reference evidence="5 6" key="1">
    <citation type="journal article" date="2019" name="Int. J. Syst. Evol. Microbiol.">
        <title>The Global Catalogue of Microorganisms (GCM) 10K type strain sequencing project: providing services to taxonomists for standard genome sequencing and annotation.</title>
        <authorList>
            <consortium name="The Broad Institute Genomics Platform"/>
            <consortium name="The Broad Institute Genome Sequencing Center for Infectious Disease"/>
            <person name="Wu L."/>
            <person name="Ma J."/>
        </authorList>
    </citation>
    <scope>NUCLEOTIDE SEQUENCE [LARGE SCALE GENOMIC DNA]</scope>
    <source>
        <strain evidence="5 6">JCM 16365</strain>
    </source>
</reference>
<accession>A0ABN3P988</accession>
<keyword evidence="2" id="KW-0238">DNA-binding</keyword>
<protein>
    <submittedName>
        <fullName evidence="5">Lrp/AsnC family transcriptional regulator</fullName>
    </submittedName>
</protein>
<dbReference type="InterPro" id="IPR036388">
    <property type="entry name" value="WH-like_DNA-bd_sf"/>
</dbReference>
<feature type="domain" description="HTH asnC-type" evidence="4">
    <location>
        <begin position="10"/>
        <end position="70"/>
    </location>
</feature>
<dbReference type="InterPro" id="IPR019888">
    <property type="entry name" value="Tscrpt_reg_AsnC-like"/>
</dbReference>
<dbReference type="Proteomes" id="UP001500274">
    <property type="component" value="Unassembled WGS sequence"/>
</dbReference>
<dbReference type="Gene3D" id="1.10.10.10">
    <property type="entry name" value="Winged helix-like DNA-binding domain superfamily/Winged helix DNA-binding domain"/>
    <property type="match status" value="1"/>
</dbReference>
<dbReference type="InterPro" id="IPR011008">
    <property type="entry name" value="Dimeric_a/b-barrel"/>
</dbReference>
<dbReference type="InterPro" id="IPR036390">
    <property type="entry name" value="WH_DNA-bd_sf"/>
</dbReference>
<dbReference type="Pfam" id="PF13412">
    <property type="entry name" value="HTH_24"/>
    <property type="match status" value="1"/>
</dbReference>
<gene>
    <name evidence="5" type="ORF">GCM10009862_09380</name>
</gene>
<dbReference type="PRINTS" id="PR00033">
    <property type="entry name" value="HTHASNC"/>
</dbReference>
<evidence type="ECO:0000313" key="6">
    <source>
        <dbReference type="Proteomes" id="UP001500274"/>
    </source>
</evidence>
<keyword evidence="1" id="KW-0805">Transcription regulation</keyword>
<organism evidence="5 6">
    <name type="scientific">Microbacterium binotii</name>
    <dbReference type="NCBI Taxonomy" id="462710"/>
    <lineage>
        <taxon>Bacteria</taxon>
        <taxon>Bacillati</taxon>
        <taxon>Actinomycetota</taxon>
        <taxon>Actinomycetes</taxon>
        <taxon>Micrococcales</taxon>
        <taxon>Microbacteriaceae</taxon>
        <taxon>Microbacterium</taxon>
    </lineage>
</organism>
<evidence type="ECO:0000256" key="3">
    <source>
        <dbReference type="ARBA" id="ARBA00023163"/>
    </source>
</evidence>
<dbReference type="PANTHER" id="PTHR30154:SF54">
    <property type="entry name" value="POSSIBLE TRANSCRIPTIONAL REGULATORY PROTEIN (PROBABLY LRP_ASNC-FAMILY)"/>
    <property type="match status" value="1"/>
</dbReference>
<evidence type="ECO:0000256" key="1">
    <source>
        <dbReference type="ARBA" id="ARBA00023015"/>
    </source>
</evidence>
<dbReference type="PROSITE" id="PS50956">
    <property type="entry name" value="HTH_ASNC_2"/>
    <property type="match status" value="1"/>
</dbReference>
<comment type="caution">
    <text evidence="5">The sequence shown here is derived from an EMBL/GenBank/DDBJ whole genome shotgun (WGS) entry which is preliminary data.</text>
</comment>
<evidence type="ECO:0000259" key="4">
    <source>
        <dbReference type="PROSITE" id="PS50956"/>
    </source>
</evidence>
<evidence type="ECO:0000313" key="5">
    <source>
        <dbReference type="EMBL" id="GAA2572588.1"/>
    </source>
</evidence>
<dbReference type="SUPFAM" id="SSF54909">
    <property type="entry name" value="Dimeric alpha+beta barrel"/>
    <property type="match status" value="1"/>
</dbReference>
<keyword evidence="6" id="KW-1185">Reference proteome</keyword>
<name>A0ABN3P988_9MICO</name>
<dbReference type="InterPro" id="IPR019887">
    <property type="entry name" value="Tscrpt_reg_AsnC/Lrp_C"/>
</dbReference>
<dbReference type="Pfam" id="PF01037">
    <property type="entry name" value="AsnC_trans_reg"/>
    <property type="match status" value="1"/>
</dbReference>
<dbReference type="InterPro" id="IPR000485">
    <property type="entry name" value="AsnC-type_HTH_dom"/>
</dbReference>
<dbReference type="RefSeq" id="WP_344227366.1">
    <property type="nucleotide sequence ID" value="NZ_BAAARI010000005.1"/>
</dbReference>
<evidence type="ECO:0000256" key="2">
    <source>
        <dbReference type="ARBA" id="ARBA00023125"/>
    </source>
</evidence>
<proteinExistence type="predicted"/>